<feature type="compositionally biased region" description="Pro residues" evidence="1">
    <location>
        <begin position="178"/>
        <end position="192"/>
    </location>
</feature>
<evidence type="ECO:0000313" key="2">
    <source>
        <dbReference type="EMBL" id="QHS92546.1"/>
    </source>
</evidence>
<feature type="region of interest" description="Disordered" evidence="1">
    <location>
        <begin position="173"/>
        <end position="192"/>
    </location>
</feature>
<proteinExistence type="predicted"/>
<dbReference type="EMBL" id="MN739181">
    <property type="protein sequence ID" value="QHS92546.1"/>
    <property type="molecule type" value="Genomic_DNA"/>
</dbReference>
<evidence type="ECO:0000256" key="1">
    <source>
        <dbReference type="SAM" id="MobiDB-lite"/>
    </source>
</evidence>
<reference evidence="2" key="1">
    <citation type="journal article" date="2020" name="Nature">
        <title>Giant virus diversity and host interactions through global metagenomics.</title>
        <authorList>
            <person name="Schulz F."/>
            <person name="Roux S."/>
            <person name="Paez-Espino D."/>
            <person name="Jungbluth S."/>
            <person name="Walsh D.A."/>
            <person name="Denef V.J."/>
            <person name="McMahon K.D."/>
            <person name="Konstantinidis K.T."/>
            <person name="Eloe-Fadrosh E.A."/>
            <person name="Kyrpides N.C."/>
            <person name="Woyke T."/>
        </authorList>
    </citation>
    <scope>NUCLEOTIDE SEQUENCE</scope>
    <source>
        <strain evidence="2">GVMAG-M-3300014204-73</strain>
    </source>
</reference>
<protein>
    <submittedName>
        <fullName evidence="2">Uncharacterized protein</fullName>
    </submittedName>
</protein>
<dbReference type="AlphaFoldDB" id="A0A6C0BK38"/>
<sequence length="452" mass="52720">MNRKIIINGPKFFDGNFYRHAYSDVCRYDGNLYCHYLKIGAEQHRLPSLHIFRQLYPTFNLKIYRGLSQDLHFQHKEEYYSHFHHTGFDENRYFAFKNKMFINRGRLGYNFSKFGPRNISLSQSNKYSHNHHHHVHSTNIHKHRRKYNTHHHRGHHHQNWSLTQQQIPRIPQSQIPQPQIPQPQIPQPQPQTPQIPLLSQPISNKTQEVQNTPGKQNVDTTFYLMLDKKTVDITNCSANQAIALINHIKKTRTIATQLVDQTNNALKSITDILDVPVQRPIILPLSPVAMWNEIHLLPYARSINGSVSYREFIRYNYSDDGTIVVQQLVLPVNEGLEFTSELPKNWKINSMIIPHLHWTPMNDMCGSYENINLTWMIKSVGDTHPQNTFTQTIKIGPSDEKIHCKTDFSPETPTDLTGHNHMIVGHLRRLTEGSSYTDDLFIIGLDFNVMME</sequence>
<organism evidence="2">
    <name type="scientific">viral metagenome</name>
    <dbReference type="NCBI Taxonomy" id="1070528"/>
    <lineage>
        <taxon>unclassified sequences</taxon>
        <taxon>metagenomes</taxon>
        <taxon>organismal metagenomes</taxon>
    </lineage>
</organism>
<name>A0A6C0BK38_9ZZZZ</name>
<accession>A0A6C0BK38</accession>